<proteinExistence type="predicted"/>
<dbReference type="Proteomes" id="UP000716446">
    <property type="component" value="Unassembled WGS sequence"/>
</dbReference>
<evidence type="ECO:0000256" key="1">
    <source>
        <dbReference type="SAM" id="Phobius"/>
    </source>
</evidence>
<dbReference type="AlphaFoldDB" id="A0A9N8JN12"/>
<keyword evidence="1" id="KW-0472">Membrane</keyword>
<evidence type="ECO:0000313" key="2">
    <source>
        <dbReference type="EMBL" id="CAD0089898.1"/>
    </source>
</evidence>
<keyword evidence="3" id="KW-1185">Reference proteome</keyword>
<comment type="caution">
    <text evidence="2">The sequence shown here is derived from an EMBL/GenBank/DDBJ whole genome shotgun (WGS) entry which is preliminary data.</text>
</comment>
<protein>
    <submittedName>
        <fullName evidence="2">Uncharacterized protein</fullName>
    </submittedName>
</protein>
<sequence length="89" mass="10035">MVVAVGISAYMLFDPAPWLVSLMELTDMSSSFRIFILVLATGGFACSYLAERVVFPPLAKWIGKANARLRPSHQKKRKEYKLIAESMRI</sequence>
<accession>A0A9N8JN12</accession>
<organism evidence="2 3">
    <name type="scientific">Aureobasidium vineae</name>
    <dbReference type="NCBI Taxonomy" id="2773715"/>
    <lineage>
        <taxon>Eukaryota</taxon>
        <taxon>Fungi</taxon>
        <taxon>Dikarya</taxon>
        <taxon>Ascomycota</taxon>
        <taxon>Pezizomycotina</taxon>
        <taxon>Dothideomycetes</taxon>
        <taxon>Dothideomycetidae</taxon>
        <taxon>Dothideales</taxon>
        <taxon>Saccotheciaceae</taxon>
        <taxon>Aureobasidium</taxon>
    </lineage>
</organism>
<feature type="transmembrane region" description="Helical" evidence="1">
    <location>
        <begin position="32"/>
        <end position="50"/>
    </location>
</feature>
<reference evidence="2" key="1">
    <citation type="submission" date="2020-06" db="EMBL/GenBank/DDBJ databases">
        <authorList>
            <person name="Onetto C."/>
        </authorList>
    </citation>
    <scope>NUCLEOTIDE SEQUENCE</scope>
</reference>
<name>A0A9N8JN12_9PEZI</name>
<gene>
    <name evidence="2" type="ORF">AWRI4619_LOCUS5969</name>
</gene>
<evidence type="ECO:0000313" key="3">
    <source>
        <dbReference type="Proteomes" id="UP000716446"/>
    </source>
</evidence>
<keyword evidence="1" id="KW-0812">Transmembrane</keyword>
<dbReference type="EMBL" id="CAIJEN010000008">
    <property type="protein sequence ID" value="CAD0089898.1"/>
    <property type="molecule type" value="Genomic_DNA"/>
</dbReference>
<keyword evidence="1" id="KW-1133">Transmembrane helix</keyword>